<reference evidence="1" key="1">
    <citation type="submission" date="2020-08" db="EMBL/GenBank/DDBJ databases">
        <title>Multicomponent nature underlies the extraordinary mechanical properties of spider dragline silk.</title>
        <authorList>
            <person name="Kono N."/>
            <person name="Nakamura H."/>
            <person name="Mori M."/>
            <person name="Yoshida Y."/>
            <person name="Ohtoshi R."/>
            <person name="Malay A.D."/>
            <person name="Moran D.A.P."/>
            <person name="Tomita M."/>
            <person name="Numata K."/>
            <person name="Arakawa K."/>
        </authorList>
    </citation>
    <scope>NUCLEOTIDE SEQUENCE</scope>
</reference>
<name>A0A8X6XXG3_9ARAC</name>
<dbReference type="OrthoDB" id="6435532at2759"/>
<dbReference type="AlphaFoldDB" id="A0A8X6XXG3"/>
<keyword evidence="2" id="KW-1185">Reference proteome</keyword>
<gene>
    <name evidence="1" type="ORF">TNIN_306601</name>
</gene>
<dbReference type="Proteomes" id="UP000886998">
    <property type="component" value="Unassembled WGS sequence"/>
</dbReference>
<dbReference type="EMBL" id="BMAV01013304">
    <property type="protein sequence ID" value="GFY60838.1"/>
    <property type="molecule type" value="Genomic_DNA"/>
</dbReference>
<sequence length="98" mass="11779">MEEAIQCQSPNKIKELKAILISFSKPQPLWNKYKEYMEQDVLRRLQHVHGDMPFKDRIYNETLIIVYKVFPMVGKKQHDFGMINLCRVDRYDFDNEIA</sequence>
<evidence type="ECO:0000313" key="2">
    <source>
        <dbReference type="Proteomes" id="UP000886998"/>
    </source>
</evidence>
<evidence type="ECO:0000313" key="1">
    <source>
        <dbReference type="EMBL" id="GFY60838.1"/>
    </source>
</evidence>
<accession>A0A8X6XXG3</accession>
<proteinExistence type="predicted"/>
<organism evidence="1 2">
    <name type="scientific">Trichonephila inaurata madagascariensis</name>
    <dbReference type="NCBI Taxonomy" id="2747483"/>
    <lineage>
        <taxon>Eukaryota</taxon>
        <taxon>Metazoa</taxon>
        <taxon>Ecdysozoa</taxon>
        <taxon>Arthropoda</taxon>
        <taxon>Chelicerata</taxon>
        <taxon>Arachnida</taxon>
        <taxon>Araneae</taxon>
        <taxon>Araneomorphae</taxon>
        <taxon>Entelegynae</taxon>
        <taxon>Araneoidea</taxon>
        <taxon>Nephilidae</taxon>
        <taxon>Trichonephila</taxon>
        <taxon>Trichonephila inaurata</taxon>
    </lineage>
</organism>
<comment type="caution">
    <text evidence="1">The sequence shown here is derived from an EMBL/GenBank/DDBJ whole genome shotgun (WGS) entry which is preliminary data.</text>
</comment>
<protein>
    <submittedName>
        <fullName evidence="1">Uncharacterized protein</fullName>
    </submittedName>
</protein>